<organism evidence="6 7">
    <name type="scientific">Kistimonas scapharcae</name>
    <dbReference type="NCBI Taxonomy" id="1036133"/>
    <lineage>
        <taxon>Bacteria</taxon>
        <taxon>Pseudomonadati</taxon>
        <taxon>Pseudomonadota</taxon>
        <taxon>Gammaproteobacteria</taxon>
        <taxon>Oceanospirillales</taxon>
        <taxon>Endozoicomonadaceae</taxon>
        <taxon>Kistimonas</taxon>
    </lineage>
</organism>
<gene>
    <name evidence="6" type="ORF">GCM10023116_25970</name>
</gene>
<evidence type="ECO:0000256" key="2">
    <source>
        <dbReference type="ARBA" id="ARBA00022679"/>
    </source>
</evidence>
<evidence type="ECO:0000259" key="5">
    <source>
        <dbReference type="Pfam" id="PF08100"/>
    </source>
</evidence>
<evidence type="ECO:0000256" key="3">
    <source>
        <dbReference type="ARBA" id="ARBA00022691"/>
    </source>
</evidence>
<evidence type="ECO:0000259" key="4">
    <source>
        <dbReference type="Pfam" id="PF00891"/>
    </source>
</evidence>
<dbReference type="InterPro" id="IPR001077">
    <property type="entry name" value="COMT_C"/>
</dbReference>
<dbReference type="PROSITE" id="PS51683">
    <property type="entry name" value="SAM_OMT_II"/>
    <property type="match status" value="1"/>
</dbReference>
<dbReference type="PIRSF" id="PIRSF005739">
    <property type="entry name" value="O-mtase"/>
    <property type="match status" value="1"/>
</dbReference>
<dbReference type="InterPro" id="IPR012967">
    <property type="entry name" value="COMT_dimerisation"/>
</dbReference>
<keyword evidence="3" id="KW-0949">S-adenosyl-L-methionine</keyword>
<dbReference type="SUPFAM" id="SSF46785">
    <property type="entry name" value="Winged helix' DNA-binding domain"/>
    <property type="match status" value="1"/>
</dbReference>
<dbReference type="Pfam" id="PF00891">
    <property type="entry name" value="Methyltransf_2"/>
    <property type="match status" value="1"/>
</dbReference>
<dbReference type="EMBL" id="BAABFL010000385">
    <property type="protein sequence ID" value="GAA4650314.1"/>
    <property type="molecule type" value="Genomic_DNA"/>
</dbReference>
<dbReference type="SUPFAM" id="SSF53335">
    <property type="entry name" value="S-adenosyl-L-methionine-dependent methyltransferases"/>
    <property type="match status" value="1"/>
</dbReference>
<dbReference type="InterPro" id="IPR036388">
    <property type="entry name" value="WH-like_DNA-bd_sf"/>
</dbReference>
<protein>
    <submittedName>
        <fullName evidence="6">Methyltransferase</fullName>
    </submittedName>
</protein>
<dbReference type="GO" id="GO:0008168">
    <property type="term" value="F:methyltransferase activity"/>
    <property type="evidence" value="ECO:0007669"/>
    <property type="project" value="UniProtKB-KW"/>
</dbReference>
<dbReference type="CDD" id="cd02440">
    <property type="entry name" value="AdoMet_MTases"/>
    <property type="match status" value="1"/>
</dbReference>
<proteinExistence type="predicted"/>
<evidence type="ECO:0000256" key="1">
    <source>
        <dbReference type="ARBA" id="ARBA00022603"/>
    </source>
</evidence>
<dbReference type="Gene3D" id="3.40.50.150">
    <property type="entry name" value="Vaccinia Virus protein VP39"/>
    <property type="match status" value="1"/>
</dbReference>
<dbReference type="InterPro" id="IPR016461">
    <property type="entry name" value="COMT-like"/>
</dbReference>
<dbReference type="InterPro" id="IPR029063">
    <property type="entry name" value="SAM-dependent_MTases_sf"/>
</dbReference>
<feature type="domain" description="O-methyltransferase dimerisation" evidence="5">
    <location>
        <begin position="14"/>
        <end position="86"/>
    </location>
</feature>
<keyword evidence="1 6" id="KW-0489">Methyltransferase</keyword>
<keyword evidence="7" id="KW-1185">Reference proteome</keyword>
<dbReference type="InterPro" id="IPR036390">
    <property type="entry name" value="WH_DNA-bd_sf"/>
</dbReference>
<keyword evidence="2" id="KW-0808">Transferase</keyword>
<dbReference type="PANTHER" id="PTHR43712:SF2">
    <property type="entry name" value="O-METHYLTRANSFERASE CICE"/>
    <property type="match status" value="1"/>
</dbReference>
<accession>A0ABP8V410</accession>
<evidence type="ECO:0000313" key="7">
    <source>
        <dbReference type="Proteomes" id="UP001500604"/>
    </source>
</evidence>
<comment type="caution">
    <text evidence="6">The sequence shown here is derived from an EMBL/GenBank/DDBJ whole genome shotgun (WGS) entry which is preliminary data.</text>
</comment>
<name>A0ABP8V410_9GAMM</name>
<evidence type="ECO:0000313" key="6">
    <source>
        <dbReference type="EMBL" id="GAA4650314.1"/>
    </source>
</evidence>
<feature type="domain" description="O-methyltransferase C-terminal" evidence="4">
    <location>
        <begin position="108"/>
        <end position="318"/>
    </location>
</feature>
<dbReference type="PANTHER" id="PTHR43712">
    <property type="entry name" value="PUTATIVE (AFU_ORTHOLOGUE AFUA_4G14580)-RELATED"/>
    <property type="match status" value="1"/>
</dbReference>
<sequence length="336" mass="37283">MSIPAPDRILQTGLAFWSSKVLLSALELDLFTELAKAPANLNALTERLKLHPRGAQDFLDALVSMGFLERHEGQYQNTEETALFLNRDHPSYIGSILELANHHLYPVWGRLTDAIKSGKPQHDFADGNEDVYSILYEDDDKLAQFISAMSGVSKTSNGCIARQFPWSHFKTFADIGTAEGDLAIQVALSHPHLTGVGFDLERIARFFNHNVSQHALSDRLHYVSGDFFVDPLPRADVILMGHILHGWDMGKKQFLIKKAFEALPEGGALVVYESLIDDDRRENTHGLLMSLNMLVETQGGFDFTGADCCSWLEAAGFSGTRIEHLQGADSMVIAIK</sequence>
<dbReference type="RefSeq" id="WP_345196462.1">
    <property type="nucleotide sequence ID" value="NZ_BAABFL010000385.1"/>
</dbReference>
<dbReference type="GO" id="GO:0032259">
    <property type="term" value="P:methylation"/>
    <property type="evidence" value="ECO:0007669"/>
    <property type="project" value="UniProtKB-KW"/>
</dbReference>
<reference evidence="7" key="1">
    <citation type="journal article" date="2019" name="Int. J. Syst. Evol. Microbiol.">
        <title>The Global Catalogue of Microorganisms (GCM) 10K type strain sequencing project: providing services to taxonomists for standard genome sequencing and annotation.</title>
        <authorList>
            <consortium name="The Broad Institute Genomics Platform"/>
            <consortium name="The Broad Institute Genome Sequencing Center for Infectious Disease"/>
            <person name="Wu L."/>
            <person name="Ma J."/>
        </authorList>
    </citation>
    <scope>NUCLEOTIDE SEQUENCE [LARGE SCALE GENOMIC DNA]</scope>
    <source>
        <strain evidence="7">JCM 17805</strain>
    </source>
</reference>
<dbReference type="Proteomes" id="UP001500604">
    <property type="component" value="Unassembled WGS sequence"/>
</dbReference>
<dbReference type="Pfam" id="PF08100">
    <property type="entry name" value="Dimerisation"/>
    <property type="match status" value="1"/>
</dbReference>
<dbReference type="Gene3D" id="1.10.10.10">
    <property type="entry name" value="Winged helix-like DNA-binding domain superfamily/Winged helix DNA-binding domain"/>
    <property type="match status" value="1"/>
</dbReference>